<evidence type="ECO:0008006" key="4">
    <source>
        <dbReference type="Google" id="ProtNLM"/>
    </source>
</evidence>
<accession>A0AAV0VVQ2</accession>
<reference evidence="2 3" key="1">
    <citation type="submission" date="2023-01" db="EMBL/GenBank/DDBJ databases">
        <authorList>
            <person name="Whitehead M."/>
        </authorList>
    </citation>
    <scope>NUCLEOTIDE SEQUENCE [LARGE SCALE GENOMIC DNA]</scope>
</reference>
<organism evidence="2 3">
    <name type="scientific">Macrosiphum euphorbiae</name>
    <name type="common">potato aphid</name>
    <dbReference type="NCBI Taxonomy" id="13131"/>
    <lineage>
        <taxon>Eukaryota</taxon>
        <taxon>Metazoa</taxon>
        <taxon>Ecdysozoa</taxon>
        <taxon>Arthropoda</taxon>
        <taxon>Hexapoda</taxon>
        <taxon>Insecta</taxon>
        <taxon>Pterygota</taxon>
        <taxon>Neoptera</taxon>
        <taxon>Paraneoptera</taxon>
        <taxon>Hemiptera</taxon>
        <taxon>Sternorrhyncha</taxon>
        <taxon>Aphidomorpha</taxon>
        <taxon>Aphidoidea</taxon>
        <taxon>Aphididae</taxon>
        <taxon>Macrosiphini</taxon>
        <taxon>Macrosiphum</taxon>
    </lineage>
</organism>
<proteinExistence type="predicted"/>
<name>A0AAV0VVQ2_9HEMI</name>
<evidence type="ECO:0000313" key="3">
    <source>
        <dbReference type="Proteomes" id="UP001160148"/>
    </source>
</evidence>
<keyword evidence="1" id="KW-0472">Membrane</keyword>
<dbReference type="Proteomes" id="UP001160148">
    <property type="component" value="Unassembled WGS sequence"/>
</dbReference>
<evidence type="ECO:0000256" key="1">
    <source>
        <dbReference type="SAM" id="Phobius"/>
    </source>
</evidence>
<sequence length="98" mass="11571">MSELTSIIMICCFEFIFIGKFVPQIWRFFFDSQLSIVLTKLETIHEKLIRLSVVGPIKIKMNWMFIIGIIINVMRIMVPTLWMISVNQNFIIQDMVTL</sequence>
<keyword evidence="1" id="KW-0812">Transmembrane</keyword>
<evidence type="ECO:0000313" key="2">
    <source>
        <dbReference type="EMBL" id="CAI6347685.1"/>
    </source>
</evidence>
<feature type="transmembrane region" description="Helical" evidence="1">
    <location>
        <begin position="63"/>
        <end position="84"/>
    </location>
</feature>
<protein>
    <recommendedName>
        <fullName evidence="4">ATP synthase F0 subunit 6</fullName>
    </recommendedName>
</protein>
<feature type="transmembrane region" description="Helical" evidence="1">
    <location>
        <begin position="7"/>
        <end position="26"/>
    </location>
</feature>
<gene>
    <name evidence="2" type="ORF">MEUPH1_LOCUS4449</name>
</gene>
<keyword evidence="3" id="KW-1185">Reference proteome</keyword>
<comment type="caution">
    <text evidence="2">The sequence shown here is derived from an EMBL/GenBank/DDBJ whole genome shotgun (WGS) entry which is preliminary data.</text>
</comment>
<dbReference type="EMBL" id="CARXXK010000001">
    <property type="protein sequence ID" value="CAI6347685.1"/>
    <property type="molecule type" value="Genomic_DNA"/>
</dbReference>
<keyword evidence="1" id="KW-1133">Transmembrane helix</keyword>
<dbReference type="AlphaFoldDB" id="A0AAV0VVQ2"/>